<proteinExistence type="predicted"/>
<organism evidence="1 2">
    <name type="scientific">Sulfitobacter noctilucicola</name>
    <dbReference type="NCBI Taxonomy" id="1342301"/>
    <lineage>
        <taxon>Bacteria</taxon>
        <taxon>Pseudomonadati</taxon>
        <taxon>Pseudomonadota</taxon>
        <taxon>Alphaproteobacteria</taxon>
        <taxon>Rhodobacterales</taxon>
        <taxon>Roseobacteraceae</taxon>
        <taxon>Sulfitobacter</taxon>
    </lineage>
</organism>
<comment type="caution">
    <text evidence="1">The sequence shown here is derived from an EMBL/GenBank/DDBJ whole genome shotgun (WGS) entry which is preliminary data.</text>
</comment>
<keyword evidence="1" id="KW-0830">Ubiquinone</keyword>
<protein>
    <submittedName>
        <fullName evidence="1">Formate hydrogenlyase subunit 6/NADH:ubiquinone oxidoreductase subunit I</fullName>
    </submittedName>
</protein>
<dbReference type="GO" id="GO:0016829">
    <property type="term" value="F:lyase activity"/>
    <property type="evidence" value="ECO:0007669"/>
    <property type="project" value="UniProtKB-KW"/>
</dbReference>
<evidence type="ECO:0000313" key="2">
    <source>
        <dbReference type="Proteomes" id="UP000565745"/>
    </source>
</evidence>
<dbReference type="RefSeq" id="WP_169736906.1">
    <property type="nucleotide sequence ID" value="NZ_JACIFU010000001.1"/>
</dbReference>
<evidence type="ECO:0000313" key="1">
    <source>
        <dbReference type="EMBL" id="MBB4173094.1"/>
    </source>
</evidence>
<dbReference type="EMBL" id="JACIFU010000001">
    <property type="protein sequence ID" value="MBB4173094.1"/>
    <property type="molecule type" value="Genomic_DNA"/>
</dbReference>
<dbReference type="Proteomes" id="UP000565745">
    <property type="component" value="Unassembled WGS sequence"/>
</dbReference>
<dbReference type="AlphaFoldDB" id="A0A7W6Q3H3"/>
<accession>A0A7W6Q3H3</accession>
<sequence>MQAERTIGHAPRTQALARDLESLQGPCVGCAGCQGICQALFDAIMVPDLILKDRHA</sequence>
<name>A0A7W6Q3H3_9RHOB</name>
<reference evidence="1 2" key="1">
    <citation type="submission" date="2020-08" db="EMBL/GenBank/DDBJ databases">
        <title>Genomic Encyclopedia of Type Strains, Phase IV (KMG-IV): sequencing the most valuable type-strain genomes for metagenomic binning, comparative biology and taxonomic classification.</title>
        <authorList>
            <person name="Goeker M."/>
        </authorList>
    </citation>
    <scope>NUCLEOTIDE SEQUENCE [LARGE SCALE GENOMIC DNA]</scope>
    <source>
        <strain evidence="1 2">DSM 101015</strain>
    </source>
</reference>
<keyword evidence="2" id="KW-1185">Reference proteome</keyword>
<gene>
    <name evidence="1" type="ORF">GGR93_000855</name>
</gene>
<keyword evidence="1" id="KW-0456">Lyase</keyword>